<feature type="domain" description="DUF6377" evidence="2">
    <location>
        <begin position="252"/>
        <end position="499"/>
    </location>
</feature>
<protein>
    <submittedName>
        <fullName evidence="3">DUF6377 domain-containing protein</fullName>
    </submittedName>
</protein>
<keyword evidence="4" id="KW-1185">Reference proteome</keyword>
<dbReference type="Pfam" id="PF19904">
    <property type="entry name" value="DUF6377"/>
    <property type="match status" value="1"/>
</dbReference>
<dbReference type="InterPro" id="IPR045957">
    <property type="entry name" value="DUF6377"/>
</dbReference>
<evidence type="ECO:0000259" key="2">
    <source>
        <dbReference type="Pfam" id="PF19904"/>
    </source>
</evidence>
<dbReference type="Proteomes" id="UP001500394">
    <property type="component" value="Unassembled WGS sequence"/>
</dbReference>
<keyword evidence="1" id="KW-1133">Transmembrane helix</keyword>
<reference evidence="4" key="1">
    <citation type="journal article" date="2019" name="Int. J. Syst. Evol. Microbiol.">
        <title>The Global Catalogue of Microorganisms (GCM) 10K type strain sequencing project: providing services to taxonomists for standard genome sequencing and annotation.</title>
        <authorList>
            <consortium name="The Broad Institute Genomics Platform"/>
            <consortium name="The Broad Institute Genome Sequencing Center for Infectious Disease"/>
            <person name="Wu L."/>
            <person name="Ma J."/>
        </authorList>
    </citation>
    <scope>NUCLEOTIDE SEQUENCE [LARGE SCALE GENOMIC DNA]</scope>
    <source>
        <strain evidence="4">JCM 17858</strain>
    </source>
</reference>
<keyword evidence="1" id="KW-0472">Membrane</keyword>
<name>A0ABP8QVR6_9SPHI</name>
<dbReference type="EMBL" id="BAABGR010000004">
    <property type="protein sequence ID" value="GAA4511321.1"/>
    <property type="molecule type" value="Genomic_DNA"/>
</dbReference>
<comment type="caution">
    <text evidence="3">The sequence shown here is derived from an EMBL/GenBank/DDBJ whole genome shotgun (WGS) entry which is preliminary data.</text>
</comment>
<evidence type="ECO:0000313" key="4">
    <source>
        <dbReference type="Proteomes" id="UP001500394"/>
    </source>
</evidence>
<keyword evidence="1" id="KW-0812">Transmembrane</keyword>
<gene>
    <name evidence="3" type="ORF">GCM10023173_03950</name>
</gene>
<feature type="transmembrane region" description="Helical" evidence="1">
    <location>
        <begin position="324"/>
        <end position="346"/>
    </location>
</feature>
<evidence type="ECO:0000256" key="1">
    <source>
        <dbReference type="SAM" id="Phobius"/>
    </source>
</evidence>
<proteinExistence type="predicted"/>
<evidence type="ECO:0000313" key="3">
    <source>
        <dbReference type="EMBL" id="GAA4511321.1"/>
    </source>
</evidence>
<dbReference type="RefSeq" id="WP_345063964.1">
    <property type="nucleotide sequence ID" value="NZ_BAABGR010000004.1"/>
</dbReference>
<organism evidence="3 4">
    <name type="scientific">Sphingobacterium thermophilum</name>
    <dbReference type="NCBI Taxonomy" id="768534"/>
    <lineage>
        <taxon>Bacteria</taxon>
        <taxon>Pseudomonadati</taxon>
        <taxon>Bacteroidota</taxon>
        <taxon>Sphingobacteriia</taxon>
        <taxon>Sphingobacteriales</taxon>
        <taxon>Sphingobacteriaceae</taxon>
        <taxon>Sphingobacterium</taxon>
    </lineage>
</organism>
<accession>A0ABP8QVR6</accession>
<sequence>MIRHILFLLISLQPILLLGQYDIKNLEKELDLLLDKEEQYHQIRLEKINKLKNNLLFKRNSTQKSLFDIHYQLFEQYQKFQSDSALTYIYKCQEIIGQENDSLRIKLQLDLAHLYSTKGRYLEANEILKNISPQTIPVMLLVKYYDTYLAFYSHYGQSNNNNIYYRQSELYRDSLLQYLDPNAISYQIEIATRDIFAGNRKKAIEALEYILQNKNNTGEYTALVSYLLGIAYKQENNPEKQKYYVLRSAIEDIKNANKDNASLQDLALIYYGEENFDRAFKLIDKAIKDAIYCDVRYRIIEGTTFYPIINASYQAKINAQNKKLLFNLVLISVLTVVLIAGIIFIIKQMNKLSAIRSQLSQTNSQLLQMNRQIHKNNIELSEANHIKEEYIAQFFDMCSSYIEKIDVLRKDVIKKANSNQIKELIAELKSTKVIEDEVAELYHNFDTIFLNLYPSFIEDFNSLLREEEIILPKKNELLNTELRIFALIRLGIDDSVKIASFLRYSLRTVYNYRTKVRNKAIGDREEFENLVKKIGNIDRK</sequence>